<evidence type="ECO:0000313" key="13">
    <source>
        <dbReference type="Proteomes" id="UP001321473"/>
    </source>
</evidence>
<evidence type="ECO:0000259" key="11">
    <source>
        <dbReference type="Pfam" id="PF05649"/>
    </source>
</evidence>
<comment type="similarity">
    <text evidence="2">Belongs to the peptidase M13 family.</text>
</comment>
<keyword evidence="9" id="KW-0472">Membrane</keyword>
<dbReference type="InterPro" id="IPR042089">
    <property type="entry name" value="Peptidase_M13_dom_2"/>
</dbReference>
<keyword evidence="5" id="KW-0378">Hydrolase</keyword>
<evidence type="ECO:0000256" key="7">
    <source>
        <dbReference type="ARBA" id="ARBA00023049"/>
    </source>
</evidence>
<evidence type="ECO:0000256" key="1">
    <source>
        <dbReference type="ARBA" id="ARBA00001947"/>
    </source>
</evidence>
<dbReference type="PROSITE" id="PS51885">
    <property type="entry name" value="NEPRILYSIN"/>
    <property type="match status" value="1"/>
</dbReference>
<dbReference type="Pfam" id="PF01431">
    <property type="entry name" value="Peptidase_M13"/>
    <property type="match status" value="1"/>
</dbReference>
<feature type="compositionally biased region" description="Low complexity" evidence="8">
    <location>
        <begin position="1"/>
        <end position="14"/>
    </location>
</feature>
<feature type="compositionally biased region" description="Basic and acidic residues" evidence="8">
    <location>
        <begin position="55"/>
        <end position="64"/>
    </location>
</feature>
<gene>
    <name evidence="12" type="ORF">V5799_027830</name>
</gene>
<dbReference type="InterPro" id="IPR018497">
    <property type="entry name" value="Peptidase_M13_C"/>
</dbReference>
<dbReference type="InterPro" id="IPR000718">
    <property type="entry name" value="Peptidase_M13"/>
</dbReference>
<dbReference type="Gene3D" id="1.10.1380.10">
    <property type="entry name" value="Neutral endopeptidase , domain2"/>
    <property type="match status" value="1"/>
</dbReference>
<sequence length="871" mass="94992">MAVSPSKESFSSRSRLSKTEGDSISSKSKGRLPSERNVPGSEASQPHPPKASSPIRDRQTEKLPETPTSQSPIRSDHDKRSSPAVATPTKSGRGTPSKKRGDEPPLLPLGQAASDFSGSGEFQGKGPATPRRKQDGGVKTPQSRRTSLASERSVMSEHDRHSPFIVACSLLCVVAFLVIVAVVLVLTSEKGYPVACASQACVQLSDLLNASVNATVKPCDNFYKYVCGGFPSGSRTSVYREHVERFGRSLISIAADALVNRSDHTAAQKVAVFLRSCLLAVTNDEQNQLADFRRKLAELGVLWPSASQTPDVVGTAAKVFATFRVAPLLKIERSRDGGEGEPPYLIVGPGTVMPVWMEQRDWLLRSGRYEEFYMATVVAYTGQRGSEHVASGTTEIKKFLELDRVVLKNLVYADRSHTDVQRLGTMSELQALAPNIRTEAWQTVITKELGLPTSALTEVSNPDYLKRLNDLLGQIEEKDLHFYLGWCVVQAMGRLMSKSLSDVWYSLSKPEQKEQEGKGLPLDSPRVADCMQLTESLFGWILFQRFALIQAGPAVQNGVNAMAESIAEDLAKRLEAASWVNGKPSPLLAASVTKADFGDVLYHITRFPTEEGLDTLLANVSAMQHSSFFTNWITAASGMARVPKAKWDQVSSSYVADMRATHHFMAYDPASESIRVPPYFPMVPVFHRDLTDGANYGALGTLLGAAAIHLLVARLSRNESLAAPLLAEAHKKLACYASGDAPRPLQNTTAYLLHRVSLAASLPVVWEAFRNLALLGVGDQRGLKNFASDKSFFVTMCYILCDGRDPPSAAAAEFACNAAVKNVKAFAVAFRCGRDAPMHPKKKCRLFGQEGQSSSRRGDEEPPSIVHHRSR</sequence>
<evidence type="ECO:0000259" key="10">
    <source>
        <dbReference type="Pfam" id="PF01431"/>
    </source>
</evidence>
<keyword evidence="7" id="KW-0482">Metalloprotease</keyword>
<feature type="region of interest" description="Disordered" evidence="8">
    <location>
        <begin position="1"/>
        <end position="155"/>
    </location>
</feature>
<feature type="domain" description="Peptidase M13 N-terminal" evidence="11">
    <location>
        <begin position="218"/>
        <end position="580"/>
    </location>
</feature>
<reference evidence="12 13" key="1">
    <citation type="journal article" date="2023" name="Arcadia Sci">
        <title>De novo assembly of a long-read Amblyomma americanum tick genome.</title>
        <authorList>
            <person name="Chou S."/>
            <person name="Poskanzer K.E."/>
            <person name="Rollins M."/>
            <person name="Thuy-Boun P.S."/>
        </authorList>
    </citation>
    <scope>NUCLEOTIDE SEQUENCE [LARGE SCALE GENOMIC DNA]</scope>
    <source>
        <strain evidence="12">F_SG_1</strain>
        <tissue evidence="12">Salivary glands</tissue>
    </source>
</reference>
<evidence type="ECO:0000256" key="4">
    <source>
        <dbReference type="ARBA" id="ARBA00022723"/>
    </source>
</evidence>
<proteinExistence type="inferred from homology"/>
<dbReference type="EMBL" id="JARKHS020031741">
    <property type="protein sequence ID" value="KAK8760904.1"/>
    <property type="molecule type" value="Genomic_DNA"/>
</dbReference>
<dbReference type="GO" id="GO:0004222">
    <property type="term" value="F:metalloendopeptidase activity"/>
    <property type="evidence" value="ECO:0007669"/>
    <property type="project" value="InterPro"/>
</dbReference>
<dbReference type="Proteomes" id="UP001321473">
    <property type="component" value="Unassembled WGS sequence"/>
</dbReference>
<evidence type="ECO:0000256" key="3">
    <source>
        <dbReference type="ARBA" id="ARBA00022670"/>
    </source>
</evidence>
<protein>
    <recommendedName>
        <fullName evidence="14">M13 family peptidase</fullName>
    </recommendedName>
</protein>
<evidence type="ECO:0000256" key="2">
    <source>
        <dbReference type="ARBA" id="ARBA00007357"/>
    </source>
</evidence>
<dbReference type="GO" id="GO:0046872">
    <property type="term" value="F:metal ion binding"/>
    <property type="evidence" value="ECO:0007669"/>
    <property type="project" value="UniProtKB-KW"/>
</dbReference>
<organism evidence="12 13">
    <name type="scientific">Amblyomma americanum</name>
    <name type="common">Lone star tick</name>
    <dbReference type="NCBI Taxonomy" id="6943"/>
    <lineage>
        <taxon>Eukaryota</taxon>
        <taxon>Metazoa</taxon>
        <taxon>Ecdysozoa</taxon>
        <taxon>Arthropoda</taxon>
        <taxon>Chelicerata</taxon>
        <taxon>Arachnida</taxon>
        <taxon>Acari</taxon>
        <taxon>Parasitiformes</taxon>
        <taxon>Ixodida</taxon>
        <taxon>Ixodoidea</taxon>
        <taxon>Ixodidae</taxon>
        <taxon>Amblyomminae</taxon>
        <taxon>Amblyomma</taxon>
    </lineage>
</organism>
<dbReference type="GO" id="GO:0016485">
    <property type="term" value="P:protein processing"/>
    <property type="evidence" value="ECO:0007669"/>
    <property type="project" value="TreeGrafter"/>
</dbReference>
<dbReference type="GO" id="GO:0005886">
    <property type="term" value="C:plasma membrane"/>
    <property type="evidence" value="ECO:0007669"/>
    <property type="project" value="TreeGrafter"/>
</dbReference>
<dbReference type="PANTHER" id="PTHR11733">
    <property type="entry name" value="ZINC METALLOPROTEASE FAMILY M13 NEPRILYSIN-RELATED"/>
    <property type="match status" value="1"/>
</dbReference>
<evidence type="ECO:0000256" key="8">
    <source>
        <dbReference type="SAM" id="MobiDB-lite"/>
    </source>
</evidence>
<dbReference type="Pfam" id="PF05649">
    <property type="entry name" value="Peptidase_M13_N"/>
    <property type="match status" value="1"/>
</dbReference>
<keyword evidence="4" id="KW-0479">Metal-binding</keyword>
<keyword evidence="6" id="KW-0862">Zinc</keyword>
<keyword evidence="9" id="KW-0812">Transmembrane</keyword>
<evidence type="ECO:0000313" key="12">
    <source>
        <dbReference type="EMBL" id="KAK8760904.1"/>
    </source>
</evidence>
<comment type="caution">
    <text evidence="12">The sequence shown here is derived from an EMBL/GenBank/DDBJ whole genome shotgun (WGS) entry which is preliminary data.</text>
</comment>
<feature type="compositionally biased region" description="Polar residues" evidence="8">
    <location>
        <begin position="140"/>
        <end position="150"/>
    </location>
</feature>
<keyword evidence="3" id="KW-0645">Protease</keyword>
<dbReference type="InterPro" id="IPR008753">
    <property type="entry name" value="Peptidase_M13_N"/>
</dbReference>
<feature type="transmembrane region" description="Helical" evidence="9">
    <location>
        <begin position="164"/>
        <end position="186"/>
    </location>
</feature>
<dbReference type="InterPro" id="IPR024079">
    <property type="entry name" value="MetalloPept_cat_dom_sf"/>
</dbReference>
<name>A0AAQ4DEL4_AMBAM</name>
<evidence type="ECO:0000256" key="9">
    <source>
        <dbReference type="SAM" id="Phobius"/>
    </source>
</evidence>
<evidence type="ECO:0000256" key="6">
    <source>
        <dbReference type="ARBA" id="ARBA00022833"/>
    </source>
</evidence>
<evidence type="ECO:0000256" key="5">
    <source>
        <dbReference type="ARBA" id="ARBA00022801"/>
    </source>
</evidence>
<dbReference type="PANTHER" id="PTHR11733:SF241">
    <property type="entry name" value="GH26575P-RELATED"/>
    <property type="match status" value="1"/>
</dbReference>
<dbReference type="AlphaFoldDB" id="A0AAQ4DEL4"/>
<feature type="region of interest" description="Disordered" evidence="8">
    <location>
        <begin position="846"/>
        <end position="871"/>
    </location>
</feature>
<dbReference type="Gene3D" id="3.40.390.10">
    <property type="entry name" value="Collagenase (Catalytic Domain)"/>
    <property type="match status" value="2"/>
</dbReference>
<accession>A0AAQ4DEL4</accession>
<keyword evidence="13" id="KW-1185">Reference proteome</keyword>
<evidence type="ECO:0008006" key="14">
    <source>
        <dbReference type="Google" id="ProtNLM"/>
    </source>
</evidence>
<comment type="cofactor">
    <cofactor evidence="1">
        <name>Zn(2+)</name>
        <dbReference type="ChEBI" id="CHEBI:29105"/>
    </cofactor>
</comment>
<feature type="domain" description="Peptidase M13 C-terminal" evidence="10">
    <location>
        <begin position="667"/>
        <end position="846"/>
    </location>
</feature>
<keyword evidence="9" id="KW-1133">Transmembrane helix</keyword>
<dbReference type="SUPFAM" id="SSF55486">
    <property type="entry name" value="Metalloproteases ('zincins'), catalytic domain"/>
    <property type="match status" value="1"/>
</dbReference>